<name>A0ABU0YV43_9PROT</name>
<sequence>MSSTSFSRVGLAGRSWESSEPGFFCFEAAIDGEPTIVHVSEQVAFDYLGAWTPDTAKCLAILRLHRADLARLAERKLKSSGPRLRSSACLRLTWRDTNRAAIEETLPARRNDQPFARAMEQGEQRSASALPAAVPL</sequence>
<organism evidence="1 2">
    <name type="scientific">Dongia sedimenti</name>
    <dbReference type="NCBI Taxonomy" id="3064282"/>
    <lineage>
        <taxon>Bacteria</taxon>
        <taxon>Pseudomonadati</taxon>
        <taxon>Pseudomonadota</taxon>
        <taxon>Alphaproteobacteria</taxon>
        <taxon>Rhodospirillales</taxon>
        <taxon>Dongiaceae</taxon>
        <taxon>Dongia</taxon>
    </lineage>
</organism>
<protein>
    <recommendedName>
        <fullName evidence="3">DUF1488 family protein</fullName>
    </recommendedName>
</protein>
<accession>A0ABU0YV43</accession>
<dbReference type="EMBL" id="JAUYVI010000007">
    <property type="protein sequence ID" value="MDQ7250718.1"/>
    <property type="molecule type" value="Genomic_DNA"/>
</dbReference>
<keyword evidence="2" id="KW-1185">Reference proteome</keyword>
<reference evidence="2" key="1">
    <citation type="submission" date="2023-08" db="EMBL/GenBank/DDBJ databases">
        <title>Rhodospirillaceae gen. nov., a novel taxon isolated from the Yangtze River Yuezi River estuary sludge.</title>
        <authorList>
            <person name="Ruan L."/>
        </authorList>
    </citation>
    <scope>NUCLEOTIDE SEQUENCE [LARGE SCALE GENOMIC DNA]</scope>
    <source>
        <strain evidence="2">R-7</strain>
    </source>
</reference>
<evidence type="ECO:0008006" key="3">
    <source>
        <dbReference type="Google" id="ProtNLM"/>
    </source>
</evidence>
<proteinExistence type="predicted"/>
<evidence type="ECO:0000313" key="2">
    <source>
        <dbReference type="Proteomes" id="UP001230156"/>
    </source>
</evidence>
<gene>
    <name evidence="1" type="ORF">Q8A70_23720</name>
</gene>
<dbReference type="RefSeq" id="WP_379960368.1">
    <property type="nucleotide sequence ID" value="NZ_JAUYVI010000007.1"/>
</dbReference>
<dbReference type="Proteomes" id="UP001230156">
    <property type="component" value="Unassembled WGS sequence"/>
</dbReference>
<evidence type="ECO:0000313" key="1">
    <source>
        <dbReference type="EMBL" id="MDQ7250718.1"/>
    </source>
</evidence>
<comment type="caution">
    <text evidence="1">The sequence shown here is derived from an EMBL/GenBank/DDBJ whole genome shotgun (WGS) entry which is preliminary data.</text>
</comment>